<evidence type="ECO:0000256" key="6">
    <source>
        <dbReference type="SAM" id="Phobius"/>
    </source>
</evidence>
<evidence type="ECO:0000256" key="3">
    <source>
        <dbReference type="ARBA" id="ARBA00022692"/>
    </source>
</evidence>
<keyword evidence="5 6" id="KW-0472">Membrane</keyword>
<dbReference type="InterPro" id="IPR013525">
    <property type="entry name" value="ABC2_TM"/>
</dbReference>
<keyword evidence="4 6" id="KW-1133">Transmembrane helix</keyword>
<dbReference type="EMBL" id="CP029803">
    <property type="protein sequence ID" value="AWT60136.1"/>
    <property type="molecule type" value="Genomic_DNA"/>
</dbReference>
<feature type="transmembrane region" description="Helical" evidence="6">
    <location>
        <begin position="129"/>
        <end position="149"/>
    </location>
</feature>
<evidence type="ECO:0000256" key="2">
    <source>
        <dbReference type="ARBA" id="ARBA00022475"/>
    </source>
</evidence>
<feature type="transmembrane region" description="Helical" evidence="6">
    <location>
        <begin position="55"/>
        <end position="74"/>
    </location>
</feature>
<dbReference type="PANTHER" id="PTHR30294:SF29">
    <property type="entry name" value="MULTIDRUG ABC TRANSPORTER PERMEASE YBHS-RELATED"/>
    <property type="match status" value="1"/>
</dbReference>
<dbReference type="KEGG" id="mtar:DF168_01337"/>
<keyword evidence="2" id="KW-1003">Cell membrane</keyword>
<protein>
    <recommendedName>
        <fullName evidence="7">ABC-2 type transporter transmembrane domain-containing protein</fullName>
    </recommendedName>
</protein>
<dbReference type="PANTHER" id="PTHR30294">
    <property type="entry name" value="MEMBRANE COMPONENT OF ABC TRANSPORTER YHHJ-RELATED"/>
    <property type="match status" value="1"/>
</dbReference>
<keyword evidence="3 6" id="KW-0812">Transmembrane</keyword>
<sequence>MRIIFTVLKREFLGYFRSPVAYVFLIVFLIASVGLSWFVGSFFETNSASLLSYFYIQPWIFLFLIPAVGMRLWAEEKRSGTWELLFTLPLSVTQAVFGKFLAGWAFISLAVVLSFTMPLTVGYLGDPDWGPIFTGYFGTILMAGSYLSICSLTSALTKNQVISFVLSVITCLILVFLGWSVFNDLMLAARFPVWLVDSFSSFSFLTHFEPMVKGLVTVRDTLFFLSVMGFSLFVNVLVLER</sequence>
<gene>
    <name evidence="8" type="ORF">DF168_01337</name>
</gene>
<feature type="transmembrane region" description="Helical" evidence="6">
    <location>
        <begin position="221"/>
        <end position="239"/>
    </location>
</feature>
<evidence type="ECO:0000313" key="9">
    <source>
        <dbReference type="Proteomes" id="UP000247465"/>
    </source>
</evidence>
<evidence type="ECO:0000256" key="4">
    <source>
        <dbReference type="ARBA" id="ARBA00022989"/>
    </source>
</evidence>
<evidence type="ECO:0000256" key="1">
    <source>
        <dbReference type="ARBA" id="ARBA00004651"/>
    </source>
</evidence>
<feature type="transmembrane region" description="Helical" evidence="6">
    <location>
        <begin position="20"/>
        <end position="43"/>
    </location>
</feature>
<dbReference type="AlphaFoldDB" id="A0A2Z4AGE2"/>
<feature type="transmembrane region" description="Helical" evidence="6">
    <location>
        <begin position="161"/>
        <end position="182"/>
    </location>
</feature>
<feature type="domain" description="ABC-2 type transporter transmembrane" evidence="7">
    <location>
        <begin position="53"/>
        <end position="213"/>
    </location>
</feature>
<evidence type="ECO:0000256" key="5">
    <source>
        <dbReference type="ARBA" id="ARBA00023136"/>
    </source>
</evidence>
<accession>A0A2Z4AGE2</accession>
<evidence type="ECO:0000259" key="7">
    <source>
        <dbReference type="Pfam" id="PF12698"/>
    </source>
</evidence>
<organism evidence="8 9">
    <name type="scientific">Candidatus Moanibacter tarae</name>
    <dbReference type="NCBI Taxonomy" id="2200854"/>
    <lineage>
        <taxon>Bacteria</taxon>
        <taxon>Pseudomonadati</taxon>
        <taxon>Verrucomicrobiota</taxon>
        <taxon>Opitutia</taxon>
        <taxon>Puniceicoccales</taxon>
        <taxon>Puniceicoccales incertae sedis</taxon>
        <taxon>Candidatus Moanibacter</taxon>
    </lineage>
</organism>
<dbReference type="InterPro" id="IPR051449">
    <property type="entry name" value="ABC-2_transporter_component"/>
</dbReference>
<dbReference type="GO" id="GO:0005886">
    <property type="term" value="C:plasma membrane"/>
    <property type="evidence" value="ECO:0007669"/>
    <property type="project" value="UniProtKB-SubCell"/>
</dbReference>
<proteinExistence type="predicted"/>
<dbReference type="GO" id="GO:0140359">
    <property type="term" value="F:ABC-type transporter activity"/>
    <property type="evidence" value="ECO:0007669"/>
    <property type="project" value="InterPro"/>
</dbReference>
<feature type="transmembrane region" description="Helical" evidence="6">
    <location>
        <begin position="95"/>
        <end position="117"/>
    </location>
</feature>
<evidence type="ECO:0000313" key="8">
    <source>
        <dbReference type="EMBL" id="AWT60136.1"/>
    </source>
</evidence>
<dbReference type="Proteomes" id="UP000247465">
    <property type="component" value="Chromosome"/>
</dbReference>
<comment type="subcellular location">
    <subcellularLocation>
        <location evidence="1">Cell membrane</location>
        <topology evidence="1">Multi-pass membrane protein</topology>
    </subcellularLocation>
</comment>
<reference evidence="8 9" key="1">
    <citation type="submission" date="2018-06" db="EMBL/GenBank/DDBJ databases">
        <title>Draft Genome Sequence of a Novel Marine Bacterium Related to the Verrucomicrobia.</title>
        <authorList>
            <person name="Vosseberg J."/>
            <person name="Martijn J."/>
            <person name="Ettema T.J.G."/>
        </authorList>
    </citation>
    <scope>NUCLEOTIDE SEQUENCE [LARGE SCALE GENOMIC DNA]</scope>
    <source>
        <strain evidence="8">TARA_B100001123</strain>
    </source>
</reference>
<name>A0A2Z4AGE2_9BACT</name>
<dbReference type="Pfam" id="PF12698">
    <property type="entry name" value="ABC2_membrane_3"/>
    <property type="match status" value="1"/>
</dbReference>